<reference evidence="2 3" key="1">
    <citation type="submission" date="2017-01" db="EMBL/GenBank/DDBJ databases">
        <title>The cable genome- insights into the physiology and evolution of filamentous bacteria capable of sulfide oxidation via long distance electron transfer.</title>
        <authorList>
            <person name="Schreiber L."/>
            <person name="Bjerg J.T."/>
            <person name="Boggild A."/>
            <person name="Van De Vossenberg J."/>
            <person name="Meysman F."/>
            <person name="Nielsen L.P."/>
            <person name="Schramm A."/>
            <person name="Kjeldsen K.U."/>
        </authorList>
    </citation>
    <scope>NUCLEOTIDE SEQUENCE [LARGE SCALE GENOMIC DNA]</scope>
    <source>
        <strain evidence="2">MCF</strain>
    </source>
</reference>
<dbReference type="PANTHER" id="PTHR43328">
    <property type="entry name" value="ACETYLTRANSFERASE-RELATED"/>
    <property type="match status" value="1"/>
</dbReference>
<dbReference type="InterPro" id="IPR000182">
    <property type="entry name" value="GNAT_dom"/>
</dbReference>
<evidence type="ECO:0000313" key="2">
    <source>
        <dbReference type="EMBL" id="RWX46879.1"/>
    </source>
</evidence>
<dbReference type="GO" id="GO:0016747">
    <property type="term" value="F:acyltransferase activity, transferring groups other than amino-acyl groups"/>
    <property type="evidence" value="ECO:0007669"/>
    <property type="project" value="InterPro"/>
</dbReference>
<dbReference type="Pfam" id="PF00583">
    <property type="entry name" value="Acetyltransf_1"/>
    <property type="match status" value="1"/>
</dbReference>
<protein>
    <submittedName>
        <fullName evidence="2">Acetyltransferase (GNAT) family protein</fullName>
    </submittedName>
</protein>
<dbReference type="Gene3D" id="3.40.630.30">
    <property type="match status" value="1"/>
</dbReference>
<evidence type="ECO:0000259" key="1">
    <source>
        <dbReference type="PROSITE" id="PS51186"/>
    </source>
</evidence>
<gene>
    <name evidence="2" type="ORF">H206_03512</name>
</gene>
<evidence type="ECO:0000313" key="3">
    <source>
        <dbReference type="Proteomes" id="UP000287853"/>
    </source>
</evidence>
<dbReference type="PROSITE" id="PS51186">
    <property type="entry name" value="GNAT"/>
    <property type="match status" value="1"/>
</dbReference>
<organism evidence="2 3">
    <name type="scientific">Candidatus Electrothrix aarhusensis</name>
    <dbReference type="NCBI Taxonomy" id="1859131"/>
    <lineage>
        <taxon>Bacteria</taxon>
        <taxon>Pseudomonadati</taxon>
        <taxon>Thermodesulfobacteriota</taxon>
        <taxon>Desulfobulbia</taxon>
        <taxon>Desulfobulbales</taxon>
        <taxon>Desulfobulbaceae</taxon>
        <taxon>Candidatus Electrothrix</taxon>
    </lineage>
</organism>
<dbReference type="SUPFAM" id="SSF55729">
    <property type="entry name" value="Acyl-CoA N-acyltransferases (Nat)"/>
    <property type="match status" value="1"/>
</dbReference>
<dbReference type="Proteomes" id="UP000287853">
    <property type="component" value="Unassembled WGS sequence"/>
</dbReference>
<keyword evidence="2" id="KW-0808">Transferase</keyword>
<feature type="domain" description="N-acetyltransferase" evidence="1">
    <location>
        <begin position="2"/>
        <end position="146"/>
    </location>
</feature>
<dbReference type="CDD" id="cd04301">
    <property type="entry name" value="NAT_SF"/>
    <property type="match status" value="1"/>
</dbReference>
<dbReference type="PANTHER" id="PTHR43328:SF1">
    <property type="entry name" value="N-ACETYLTRANSFERASE DOMAIN-CONTAINING PROTEIN"/>
    <property type="match status" value="1"/>
</dbReference>
<keyword evidence="3" id="KW-1185">Reference proteome</keyword>
<proteinExistence type="predicted"/>
<accession>A0A3S4TB59</accession>
<dbReference type="EMBL" id="MTKO01000047">
    <property type="protein sequence ID" value="RWX46879.1"/>
    <property type="molecule type" value="Genomic_DNA"/>
</dbReference>
<dbReference type="InterPro" id="IPR016181">
    <property type="entry name" value="Acyl_CoA_acyltransferase"/>
</dbReference>
<name>A0A3S4TB59_9BACT</name>
<comment type="caution">
    <text evidence="2">The sequence shown here is derived from an EMBL/GenBank/DDBJ whole genome shotgun (WGS) entry which is preliminary data.</text>
</comment>
<dbReference type="AlphaFoldDB" id="A0A3S4TB59"/>
<sequence>MTDIQIAQQVDLEGINNIRKEVRDDKKDPHTIKDFMLDDILEKDYQTTIISKDQNCITGFLNIHKYHWNDKKTVGIIELFVKGTHRGKGLGQELIKYIIQYCRNTNKYNEITLSVLNDNNAIDLYTKCGFIITKKDTDCIWMLLKI</sequence>